<feature type="transmembrane region" description="Helical" evidence="7">
    <location>
        <begin position="153"/>
        <end position="178"/>
    </location>
</feature>
<dbReference type="STRING" id="395493.BegalDRAFT_3142"/>
<feature type="transmembrane region" description="Helical" evidence="7">
    <location>
        <begin position="314"/>
        <end position="333"/>
    </location>
</feature>
<dbReference type="HOGENOM" id="CLU_036879_1_1_6"/>
<evidence type="ECO:0000259" key="8">
    <source>
        <dbReference type="PROSITE" id="PS50928"/>
    </source>
</evidence>
<feature type="transmembrane region" description="Helical" evidence="7">
    <location>
        <begin position="120"/>
        <end position="141"/>
    </location>
</feature>
<keyword evidence="3" id="KW-1003">Cell membrane</keyword>
<evidence type="ECO:0000256" key="1">
    <source>
        <dbReference type="ARBA" id="ARBA00004651"/>
    </source>
</evidence>
<evidence type="ECO:0000256" key="2">
    <source>
        <dbReference type="ARBA" id="ARBA00022448"/>
    </source>
</evidence>
<dbReference type="Pfam" id="PF00528">
    <property type="entry name" value="BPD_transp_1"/>
    <property type="match status" value="1"/>
</dbReference>
<dbReference type="EMBL" id="JH600070">
    <property type="protein sequence ID" value="EIJ43967.1"/>
    <property type="molecule type" value="Genomic_DNA"/>
</dbReference>
<dbReference type="CDD" id="cd06261">
    <property type="entry name" value="TM_PBP2"/>
    <property type="match status" value="1"/>
</dbReference>
<comment type="subcellular location">
    <subcellularLocation>
        <location evidence="1 7">Cell membrane</location>
        <topology evidence="1 7">Multi-pass membrane protein</topology>
    </subcellularLocation>
</comment>
<reference evidence="9 10" key="1">
    <citation type="submission" date="2011-11" db="EMBL/GenBank/DDBJ databases">
        <title>Improved High-Quality Draft sequence of Beggiatoa alba B18lD.</title>
        <authorList>
            <consortium name="US DOE Joint Genome Institute"/>
            <person name="Lucas S."/>
            <person name="Han J."/>
            <person name="Lapidus A."/>
            <person name="Cheng J.-F."/>
            <person name="Goodwin L."/>
            <person name="Pitluck S."/>
            <person name="Peters L."/>
            <person name="Mikhailova N."/>
            <person name="Held B."/>
            <person name="Detter J.C."/>
            <person name="Han C."/>
            <person name="Tapia R."/>
            <person name="Land M."/>
            <person name="Hauser L."/>
            <person name="Kyrpides N."/>
            <person name="Ivanova N."/>
            <person name="Pagani I."/>
            <person name="Samuel K."/>
            <person name="Teske A."/>
            <person name="Mueller J."/>
            <person name="Woyke T."/>
        </authorList>
    </citation>
    <scope>NUCLEOTIDE SEQUENCE [LARGE SCALE GENOMIC DNA]</scope>
    <source>
        <strain evidence="9 10">B18LD</strain>
    </source>
</reference>
<evidence type="ECO:0000256" key="4">
    <source>
        <dbReference type="ARBA" id="ARBA00022692"/>
    </source>
</evidence>
<keyword evidence="4 7" id="KW-0812">Transmembrane</keyword>
<dbReference type="PANTHER" id="PTHR30465:SF66">
    <property type="entry name" value="INNER MEMBRANE ABC TRANSPORTER PERMEASE PROTEIN YEJB"/>
    <property type="match status" value="1"/>
</dbReference>
<accession>I3CK24</accession>
<dbReference type="InterPro" id="IPR000515">
    <property type="entry name" value="MetI-like"/>
</dbReference>
<keyword evidence="6 7" id="KW-0472">Membrane</keyword>
<dbReference type="GO" id="GO:0042884">
    <property type="term" value="P:microcin transport"/>
    <property type="evidence" value="ECO:0007669"/>
    <property type="project" value="TreeGrafter"/>
</dbReference>
<evidence type="ECO:0000256" key="5">
    <source>
        <dbReference type="ARBA" id="ARBA00022989"/>
    </source>
</evidence>
<sequence>MLIRYIFKRLLLMIPTLFGVMLVAFVITQFVPGGPVEKMINELKGQNRQGEASTGVEGLYRGATGLDEQQLAGLNKLYGFDKPAPERFFLMIQQYIFFDLGDSYFHHQSVMSLIFSKLPVSMSIGLWTFLLTYLISIPLGIRKALYDGSPFDVASSTILLIGYATPSFVLGVFLLVLLGGGSFFDVFPLHGLVSDQWETLSPVAKVLDYFWHLVLPITALLVTNLALTTLLTKNSFLAEIQQQYVITALAKGLKPKTILYKHVLRNAIIPIVTSFPVAFVTAFFSGSLLIETIFSLDGLGLLAYDSIKQRDYPVVLGTLYIFTLLSLLAKLLTDISYVLIDPRIQYESINR</sequence>
<comment type="similarity">
    <text evidence="7">Belongs to the binding-protein-dependent transport system permease family.</text>
</comment>
<dbReference type="SUPFAM" id="SSF161098">
    <property type="entry name" value="MetI-like"/>
    <property type="match status" value="1"/>
</dbReference>
<proteinExistence type="inferred from homology"/>
<evidence type="ECO:0000256" key="3">
    <source>
        <dbReference type="ARBA" id="ARBA00022475"/>
    </source>
</evidence>
<keyword evidence="10" id="KW-1185">Reference proteome</keyword>
<evidence type="ECO:0000256" key="7">
    <source>
        <dbReference type="RuleBase" id="RU363032"/>
    </source>
</evidence>
<protein>
    <submittedName>
        <fullName evidence="9">ABC-type uncharacterized transport system, permease component</fullName>
    </submittedName>
</protein>
<dbReference type="Gene3D" id="1.10.3720.10">
    <property type="entry name" value="MetI-like"/>
    <property type="match status" value="1"/>
</dbReference>
<evidence type="ECO:0000256" key="6">
    <source>
        <dbReference type="ARBA" id="ARBA00023136"/>
    </source>
</evidence>
<evidence type="ECO:0000313" key="10">
    <source>
        <dbReference type="Proteomes" id="UP000005744"/>
    </source>
</evidence>
<dbReference type="OrthoDB" id="9805855at2"/>
<dbReference type="Proteomes" id="UP000005744">
    <property type="component" value="Unassembled WGS sequence"/>
</dbReference>
<keyword evidence="5 7" id="KW-1133">Transmembrane helix</keyword>
<dbReference type="PANTHER" id="PTHR30465">
    <property type="entry name" value="INNER MEMBRANE ABC TRANSPORTER"/>
    <property type="match status" value="1"/>
</dbReference>
<dbReference type="GO" id="GO:0005886">
    <property type="term" value="C:plasma membrane"/>
    <property type="evidence" value="ECO:0007669"/>
    <property type="project" value="UniProtKB-SubCell"/>
</dbReference>
<gene>
    <name evidence="9" type="ORF">BegalDRAFT_3142</name>
</gene>
<organism evidence="9 10">
    <name type="scientific">Beggiatoa alba B18LD</name>
    <dbReference type="NCBI Taxonomy" id="395493"/>
    <lineage>
        <taxon>Bacteria</taxon>
        <taxon>Pseudomonadati</taxon>
        <taxon>Pseudomonadota</taxon>
        <taxon>Gammaproteobacteria</taxon>
        <taxon>Thiotrichales</taxon>
        <taxon>Thiotrichaceae</taxon>
        <taxon>Beggiatoa</taxon>
    </lineage>
</organism>
<dbReference type="InterPro" id="IPR035906">
    <property type="entry name" value="MetI-like_sf"/>
</dbReference>
<feature type="transmembrane region" description="Helical" evidence="7">
    <location>
        <begin position="209"/>
        <end position="231"/>
    </location>
</feature>
<feature type="transmembrane region" description="Helical" evidence="7">
    <location>
        <begin position="267"/>
        <end position="294"/>
    </location>
</feature>
<dbReference type="PROSITE" id="PS50928">
    <property type="entry name" value="ABC_TM1"/>
    <property type="match status" value="1"/>
</dbReference>
<name>I3CK24_9GAMM</name>
<feature type="domain" description="ABC transmembrane type-1" evidence="8">
    <location>
        <begin position="118"/>
        <end position="333"/>
    </location>
</feature>
<keyword evidence="2 7" id="KW-0813">Transport</keyword>
<evidence type="ECO:0000313" key="9">
    <source>
        <dbReference type="EMBL" id="EIJ43967.1"/>
    </source>
</evidence>
<dbReference type="AlphaFoldDB" id="I3CK24"/>
<dbReference type="eggNOG" id="COG4174">
    <property type="taxonomic scope" value="Bacteria"/>
</dbReference>
<dbReference type="GO" id="GO:0055085">
    <property type="term" value="P:transmembrane transport"/>
    <property type="evidence" value="ECO:0007669"/>
    <property type="project" value="InterPro"/>
</dbReference>
<feature type="transmembrane region" description="Helical" evidence="7">
    <location>
        <begin position="12"/>
        <end position="31"/>
    </location>
</feature>
<dbReference type="RefSeq" id="WP_002691619.1">
    <property type="nucleotide sequence ID" value="NZ_JH600070.1"/>
</dbReference>